<reference evidence="1 2" key="1">
    <citation type="journal article" date="2016" name="Sci. Rep.">
        <title>Genomic and phenotypic characterization of the species Acinetobacter venetianus.</title>
        <authorList>
            <person name="Fondi M."/>
            <person name="Maida I."/>
            <person name="Perrin E."/>
            <person name="Orlandini V."/>
            <person name="La Torre L."/>
            <person name="Bosi E."/>
            <person name="Negroni A."/>
            <person name="Zanaroli G."/>
            <person name="Fava F."/>
            <person name="Decorosi F."/>
            <person name="Giovannetti L."/>
            <person name="Viti C."/>
            <person name="Vaneechoutte M."/>
            <person name="Dijkshoorn L."/>
            <person name="Fani R."/>
        </authorList>
    </citation>
    <scope>NUCLEOTIDE SEQUENCE [LARGE SCALE GENOMIC DNA]</scope>
    <source>
        <strain evidence="1 2">LUH13518</strain>
    </source>
</reference>
<dbReference type="InterPro" id="IPR052945">
    <property type="entry name" value="Mitotic_Regulator"/>
</dbReference>
<name>A0A150HYE3_9GAMM</name>
<sequence>MGYFIFLSILLVSLTGCDVQANKVSWESQGINLDLSKIDNVVKSKDNNEKTKYFNALLVEAESNNPIAQNLVGVVFENGYLNQKKDIKKSIYWYEKAIKNNNGVAENNMGSLYAHGNGVKQDYEKAYNYYKSAMSKNVPEAINSIGFMYFNGFYLERDLKKACEYYEKSANLDYGLGAANTANCYFEGWGGVKDKHKYFDYSLKAAEKDYAPSQFNVAVMYKKGEVVDKSIDKSVYWYKKAIENNEPRAAYNLASLYEKGDGLKQDFDLAYAYYTLAKDFGLDVAQKKLVELDSKVVKENIRILKNGDSIQIAIDDPSSKWEIMDEEDYLKNNGR</sequence>
<dbReference type="InterPro" id="IPR006597">
    <property type="entry name" value="Sel1-like"/>
</dbReference>
<dbReference type="SUPFAM" id="SSF81901">
    <property type="entry name" value="HCP-like"/>
    <property type="match status" value="2"/>
</dbReference>
<organism evidence="1 2">
    <name type="scientific">Acinetobacter venetianus</name>
    <dbReference type="NCBI Taxonomy" id="52133"/>
    <lineage>
        <taxon>Bacteria</taxon>
        <taxon>Pseudomonadati</taxon>
        <taxon>Pseudomonadota</taxon>
        <taxon>Gammaproteobacteria</taxon>
        <taxon>Moraxellales</taxon>
        <taxon>Moraxellaceae</taxon>
        <taxon>Acinetobacter</taxon>
    </lineage>
</organism>
<dbReference type="EC" id="3.5.2.6" evidence="1"/>
<protein>
    <submittedName>
        <fullName evidence="1">Putative beta-lactamase HcpC</fullName>
        <ecNumber evidence="1">3.5.2.6</ecNumber>
    </submittedName>
</protein>
<evidence type="ECO:0000313" key="1">
    <source>
        <dbReference type="EMBL" id="KXZ72276.1"/>
    </source>
</evidence>
<dbReference type="GO" id="GO:0008800">
    <property type="term" value="F:beta-lactamase activity"/>
    <property type="evidence" value="ECO:0007669"/>
    <property type="project" value="UniProtKB-EC"/>
</dbReference>
<dbReference type="InterPro" id="IPR011990">
    <property type="entry name" value="TPR-like_helical_dom_sf"/>
</dbReference>
<dbReference type="Pfam" id="PF08238">
    <property type="entry name" value="Sel1"/>
    <property type="match status" value="6"/>
</dbReference>
<dbReference type="PANTHER" id="PTHR43628">
    <property type="entry name" value="ACTIVATOR OF C KINASE PROTEIN 1-RELATED"/>
    <property type="match status" value="1"/>
</dbReference>
<dbReference type="Gene3D" id="1.25.40.10">
    <property type="entry name" value="Tetratricopeptide repeat domain"/>
    <property type="match status" value="2"/>
</dbReference>
<dbReference type="AlphaFoldDB" id="A0A150HYE3"/>
<dbReference type="RefSeq" id="WP_061523982.1">
    <property type="nucleotide sequence ID" value="NZ_JRHX01000029.1"/>
</dbReference>
<accession>A0A150HYE3</accession>
<gene>
    <name evidence="1" type="primary">hcpC_1</name>
    <name evidence="1" type="ORF">AVENLUH13518_00664</name>
</gene>
<dbReference type="PATRIC" id="fig|52133.19.peg.685"/>
<dbReference type="SMART" id="SM00671">
    <property type="entry name" value="SEL1"/>
    <property type="match status" value="6"/>
</dbReference>
<comment type="caution">
    <text evidence="1">The sequence shown here is derived from an EMBL/GenBank/DDBJ whole genome shotgun (WGS) entry which is preliminary data.</text>
</comment>
<evidence type="ECO:0000313" key="2">
    <source>
        <dbReference type="Proteomes" id="UP000075544"/>
    </source>
</evidence>
<proteinExistence type="predicted"/>
<dbReference type="Proteomes" id="UP000075544">
    <property type="component" value="Unassembled WGS sequence"/>
</dbReference>
<dbReference type="EMBL" id="JRHX01000029">
    <property type="protein sequence ID" value="KXZ72276.1"/>
    <property type="molecule type" value="Genomic_DNA"/>
</dbReference>
<dbReference type="PANTHER" id="PTHR43628:SF1">
    <property type="entry name" value="CHITIN SYNTHASE REGULATORY FACTOR 2-RELATED"/>
    <property type="match status" value="1"/>
</dbReference>
<keyword evidence="1" id="KW-0378">Hydrolase</keyword>